<dbReference type="AlphaFoldDB" id="A0A0X3APX8"/>
<comment type="similarity">
    <text evidence="15">Belongs to the ribF family.</text>
</comment>
<dbReference type="InterPro" id="IPR023465">
    <property type="entry name" value="Riboflavin_kinase_dom_sf"/>
</dbReference>
<feature type="domain" description="Riboflavin kinase" evidence="16">
    <location>
        <begin position="161"/>
        <end position="285"/>
    </location>
</feature>
<dbReference type="GO" id="GO:0006747">
    <property type="term" value="P:FAD biosynthetic process"/>
    <property type="evidence" value="ECO:0007669"/>
    <property type="project" value="UniProtKB-UniRule"/>
</dbReference>
<keyword evidence="6 15" id="KW-0808">Transferase</keyword>
<dbReference type="UniPathway" id="UPA00276">
    <property type="reaction ID" value="UER00406"/>
</dbReference>
<dbReference type="PIRSF" id="PIRSF004491">
    <property type="entry name" value="FAD_Synth"/>
    <property type="match status" value="1"/>
</dbReference>
<accession>A0A0X3APX8</accession>
<comment type="function">
    <text evidence="1">Catalyzes the phosphorylation of riboflavin to FMN followed by the adenylation of FMN to FAD.</text>
</comment>
<dbReference type="STRING" id="1586267.GCA_001418685_01277"/>
<dbReference type="InterPro" id="IPR023468">
    <property type="entry name" value="Riboflavin_kinase"/>
</dbReference>
<dbReference type="EC" id="2.7.1.26" evidence="15"/>
<dbReference type="SUPFAM" id="SSF82114">
    <property type="entry name" value="Riboflavin kinase-like"/>
    <property type="match status" value="1"/>
</dbReference>
<proteinExistence type="inferred from homology"/>
<evidence type="ECO:0000256" key="10">
    <source>
        <dbReference type="ARBA" id="ARBA00022827"/>
    </source>
</evidence>
<gene>
    <name evidence="17" type="ORF">Ga0061079_10726</name>
</gene>
<dbReference type="Proteomes" id="UP000182761">
    <property type="component" value="Unassembled WGS sequence"/>
</dbReference>
<dbReference type="CDD" id="cd02064">
    <property type="entry name" value="FAD_synthetase_N"/>
    <property type="match status" value="1"/>
</dbReference>
<evidence type="ECO:0000256" key="8">
    <source>
        <dbReference type="ARBA" id="ARBA00022741"/>
    </source>
</evidence>
<evidence type="ECO:0000256" key="9">
    <source>
        <dbReference type="ARBA" id="ARBA00022777"/>
    </source>
</evidence>
<evidence type="ECO:0000256" key="11">
    <source>
        <dbReference type="ARBA" id="ARBA00022840"/>
    </source>
</evidence>
<keyword evidence="5 15" id="KW-0288">FMN</keyword>
<keyword evidence="9 15" id="KW-0418">Kinase</keyword>
<evidence type="ECO:0000256" key="14">
    <source>
        <dbReference type="ARBA" id="ARBA00049494"/>
    </source>
</evidence>
<dbReference type="NCBIfam" id="NF004162">
    <property type="entry name" value="PRK05627.1-5"/>
    <property type="match status" value="1"/>
</dbReference>
<comment type="pathway">
    <text evidence="2 15">Cofactor biosynthesis; FAD biosynthesis; FAD from FMN: step 1/1.</text>
</comment>
<dbReference type="InterPro" id="IPR002606">
    <property type="entry name" value="Riboflavin_kinase_bac"/>
</dbReference>
<keyword evidence="4 15" id="KW-0285">Flavoprotein</keyword>
<dbReference type="GO" id="GO:0003919">
    <property type="term" value="F:FMN adenylyltransferase activity"/>
    <property type="evidence" value="ECO:0007669"/>
    <property type="project" value="UniProtKB-UniRule"/>
</dbReference>
<dbReference type="GO" id="GO:0009231">
    <property type="term" value="P:riboflavin biosynthetic process"/>
    <property type="evidence" value="ECO:0007669"/>
    <property type="project" value="InterPro"/>
</dbReference>
<evidence type="ECO:0000256" key="3">
    <source>
        <dbReference type="ARBA" id="ARBA00005201"/>
    </source>
</evidence>
<evidence type="ECO:0000256" key="6">
    <source>
        <dbReference type="ARBA" id="ARBA00022679"/>
    </source>
</evidence>
<dbReference type="InterPro" id="IPR015865">
    <property type="entry name" value="Riboflavin_kinase_bac/euk"/>
</dbReference>
<dbReference type="UniPathway" id="UPA00277">
    <property type="reaction ID" value="UER00407"/>
</dbReference>
<name>A0A0X3APX8_9FLAO</name>
<dbReference type="SMART" id="SM00904">
    <property type="entry name" value="Flavokinase"/>
    <property type="match status" value="1"/>
</dbReference>
<keyword evidence="11 15" id="KW-0067">ATP-binding</keyword>
<evidence type="ECO:0000256" key="5">
    <source>
        <dbReference type="ARBA" id="ARBA00022643"/>
    </source>
</evidence>
<dbReference type="GO" id="GO:0005524">
    <property type="term" value="F:ATP binding"/>
    <property type="evidence" value="ECO:0007669"/>
    <property type="project" value="UniProtKB-UniRule"/>
</dbReference>
<dbReference type="InterPro" id="IPR014729">
    <property type="entry name" value="Rossmann-like_a/b/a_fold"/>
</dbReference>
<organism evidence="17 18">
    <name type="scientific">Apibacter mensalis</name>
    <dbReference type="NCBI Taxonomy" id="1586267"/>
    <lineage>
        <taxon>Bacteria</taxon>
        <taxon>Pseudomonadati</taxon>
        <taxon>Bacteroidota</taxon>
        <taxon>Flavobacteriia</taxon>
        <taxon>Flavobacteriales</taxon>
        <taxon>Weeksellaceae</taxon>
        <taxon>Apibacter</taxon>
    </lineage>
</organism>
<dbReference type="PANTHER" id="PTHR22749">
    <property type="entry name" value="RIBOFLAVIN KINASE/FMN ADENYLYLTRANSFERASE"/>
    <property type="match status" value="1"/>
</dbReference>
<dbReference type="Pfam" id="PF06574">
    <property type="entry name" value="FAD_syn"/>
    <property type="match status" value="1"/>
</dbReference>
<keyword evidence="8 15" id="KW-0547">Nucleotide-binding</keyword>
<comment type="catalytic activity">
    <reaction evidence="14 15">
        <text>FMN + ATP + H(+) = FAD + diphosphate</text>
        <dbReference type="Rhea" id="RHEA:17237"/>
        <dbReference type="ChEBI" id="CHEBI:15378"/>
        <dbReference type="ChEBI" id="CHEBI:30616"/>
        <dbReference type="ChEBI" id="CHEBI:33019"/>
        <dbReference type="ChEBI" id="CHEBI:57692"/>
        <dbReference type="ChEBI" id="CHEBI:58210"/>
        <dbReference type="EC" id="2.7.7.2"/>
    </reaction>
</comment>
<sequence length="288" mass="33625">MFDGVHLGHQFVLSYLNDMAIKEGAETAVMTFNPHPRLILQPDTEFKLLTTLDEKIQLLEKFNVKHLFIQEFTQEFSRLSAFEFVKDILVSQLNIHSLVIGYDHQFGNNRDGNYERLQMYSKQFGFNLYKLPAISGYTSVISSTKIRNKISEGKIDEANEYLGYNFIMKGKVITGDRIGRTLGFPTANIEIDNDKICPKNGVYYVKVKIKEKLFYGMMNIGMRPTVYGLKKQMEVHIFEFTREIYGEEIEIYFYDRARDEIKFSSLDELKDRLLLDKKNTQKYFKISG</sequence>
<dbReference type="Pfam" id="PF01687">
    <property type="entry name" value="Flavokinase"/>
    <property type="match status" value="1"/>
</dbReference>
<evidence type="ECO:0000256" key="15">
    <source>
        <dbReference type="PIRNR" id="PIRNR004491"/>
    </source>
</evidence>
<dbReference type="PANTHER" id="PTHR22749:SF6">
    <property type="entry name" value="RIBOFLAVIN KINASE"/>
    <property type="match status" value="1"/>
</dbReference>
<dbReference type="FunFam" id="3.40.50.620:FF:000021">
    <property type="entry name" value="Riboflavin biosynthesis protein"/>
    <property type="match status" value="1"/>
</dbReference>
<evidence type="ECO:0000313" key="17">
    <source>
        <dbReference type="EMBL" id="CVK16424.1"/>
    </source>
</evidence>
<dbReference type="EC" id="2.7.7.2" evidence="15"/>
<protein>
    <recommendedName>
        <fullName evidence="15">Riboflavin biosynthesis protein</fullName>
    </recommendedName>
    <domain>
        <recommendedName>
            <fullName evidence="15">Riboflavin kinase</fullName>
            <ecNumber evidence="15">2.7.1.26</ecNumber>
        </recommendedName>
        <alternativeName>
            <fullName evidence="15">Flavokinase</fullName>
        </alternativeName>
    </domain>
    <domain>
        <recommendedName>
            <fullName evidence="15">FMN adenylyltransferase</fullName>
            <ecNumber evidence="15">2.7.7.2</ecNumber>
        </recommendedName>
        <alternativeName>
            <fullName evidence="15">FAD pyrophosphorylase</fullName>
        </alternativeName>
        <alternativeName>
            <fullName evidence="15">FAD synthase</fullName>
        </alternativeName>
    </domain>
</protein>
<evidence type="ECO:0000256" key="13">
    <source>
        <dbReference type="ARBA" id="ARBA00047880"/>
    </source>
</evidence>
<keyword evidence="10 15" id="KW-0274">FAD</keyword>
<dbReference type="SUPFAM" id="SSF52374">
    <property type="entry name" value="Nucleotidylyl transferase"/>
    <property type="match status" value="1"/>
</dbReference>
<evidence type="ECO:0000256" key="4">
    <source>
        <dbReference type="ARBA" id="ARBA00022630"/>
    </source>
</evidence>
<keyword evidence="7 15" id="KW-0548">Nucleotidyltransferase</keyword>
<dbReference type="GO" id="GO:0008531">
    <property type="term" value="F:riboflavin kinase activity"/>
    <property type="evidence" value="ECO:0007669"/>
    <property type="project" value="UniProtKB-UniRule"/>
</dbReference>
<evidence type="ECO:0000256" key="7">
    <source>
        <dbReference type="ARBA" id="ARBA00022695"/>
    </source>
</evidence>
<keyword evidence="12" id="KW-0511">Multifunctional enzyme</keyword>
<keyword evidence="18" id="KW-1185">Reference proteome</keyword>
<evidence type="ECO:0000259" key="16">
    <source>
        <dbReference type="SMART" id="SM00904"/>
    </source>
</evidence>
<evidence type="ECO:0000313" key="18">
    <source>
        <dbReference type="Proteomes" id="UP000182761"/>
    </source>
</evidence>
<dbReference type="InterPro" id="IPR015864">
    <property type="entry name" value="FAD_synthase"/>
</dbReference>
<comment type="pathway">
    <text evidence="3 15">Cofactor biosynthesis; FMN biosynthesis; FMN from riboflavin (ATP route): step 1/1.</text>
</comment>
<dbReference type="EMBL" id="FCOR01000007">
    <property type="protein sequence ID" value="CVK16424.1"/>
    <property type="molecule type" value="Genomic_DNA"/>
</dbReference>
<dbReference type="NCBIfam" id="TIGR00083">
    <property type="entry name" value="ribF"/>
    <property type="match status" value="1"/>
</dbReference>
<evidence type="ECO:0000256" key="1">
    <source>
        <dbReference type="ARBA" id="ARBA00002121"/>
    </source>
</evidence>
<comment type="catalytic activity">
    <reaction evidence="13 15">
        <text>riboflavin + ATP = FMN + ADP + H(+)</text>
        <dbReference type="Rhea" id="RHEA:14357"/>
        <dbReference type="ChEBI" id="CHEBI:15378"/>
        <dbReference type="ChEBI" id="CHEBI:30616"/>
        <dbReference type="ChEBI" id="CHEBI:57986"/>
        <dbReference type="ChEBI" id="CHEBI:58210"/>
        <dbReference type="ChEBI" id="CHEBI:456216"/>
        <dbReference type="EC" id="2.7.1.26"/>
    </reaction>
</comment>
<evidence type="ECO:0000256" key="12">
    <source>
        <dbReference type="ARBA" id="ARBA00023268"/>
    </source>
</evidence>
<evidence type="ECO:0000256" key="2">
    <source>
        <dbReference type="ARBA" id="ARBA00004726"/>
    </source>
</evidence>
<dbReference type="GO" id="GO:0009398">
    <property type="term" value="P:FMN biosynthetic process"/>
    <property type="evidence" value="ECO:0007669"/>
    <property type="project" value="UniProtKB-UniRule"/>
</dbReference>
<dbReference type="OrthoDB" id="9803667at2"/>
<reference evidence="17 18" key="1">
    <citation type="submission" date="2016-01" db="EMBL/GenBank/DDBJ databases">
        <authorList>
            <person name="McClelland M."/>
            <person name="Jain A."/>
            <person name="Saraogi P."/>
            <person name="Mendelson R."/>
            <person name="Westerman R."/>
            <person name="SanMiguel P."/>
            <person name="Csonka L."/>
        </authorList>
    </citation>
    <scope>NUCLEOTIDE SEQUENCE [LARGE SCALE GENOMIC DNA]</scope>
    <source>
        <strain evidence="17 18">R-53146</strain>
    </source>
</reference>
<dbReference type="Gene3D" id="3.40.50.620">
    <property type="entry name" value="HUPs"/>
    <property type="match status" value="1"/>
</dbReference>
<dbReference type="Gene3D" id="2.40.30.30">
    <property type="entry name" value="Riboflavin kinase-like"/>
    <property type="match status" value="1"/>
</dbReference>